<dbReference type="AlphaFoldDB" id="A0A0W0R3H0"/>
<dbReference type="InterPro" id="IPR012347">
    <property type="entry name" value="Ferritin-like"/>
</dbReference>
<proteinExistence type="predicted"/>
<evidence type="ECO:0000313" key="5">
    <source>
        <dbReference type="EMBL" id="VEH85212.1"/>
    </source>
</evidence>
<name>A0A0W0R3H0_9GAMM</name>
<geneLocation type="plasmid" evidence="5 7">
    <name>11</name>
</geneLocation>
<keyword evidence="6" id="KW-1185">Reference proteome</keyword>
<organism evidence="4 6">
    <name type="scientific">Legionella adelaidensis</name>
    <dbReference type="NCBI Taxonomy" id="45056"/>
    <lineage>
        <taxon>Bacteria</taxon>
        <taxon>Pseudomonadati</taxon>
        <taxon>Pseudomonadota</taxon>
        <taxon>Gammaproteobacteria</taxon>
        <taxon>Legionellales</taxon>
        <taxon>Legionellaceae</taxon>
        <taxon>Legionella</taxon>
    </lineage>
</organism>
<accession>A0A0W0R3H0</accession>
<feature type="chain" id="PRO_5033245263" evidence="2">
    <location>
        <begin position="21"/>
        <end position="213"/>
    </location>
</feature>
<feature type="domain" description="DUF4142" evidence="3">
    <location>
        <begin position="48"/>
        <end position="189"/>
    </location>
</feature>
<protein>
    <submittedName>
        <fullName evidence="5">Predicted outer membrane protein</fullName>
    </submittedName>
</protein>
<evidence type="ECO:0000256" key="2">
    <source>
        <dbReference type="SAM" id="SignalP"/>
    </source>
</evidence>
<dbReference type="InterPro" id="IPR025419">
    <property type="entry name" value="DUF4142"/>
</dbReference>
<reference evidence="4 6" key="1">
    <citation type="submission" date="2015-11" db="EMBL/GenBank/DDBJ databases">
        <title>Identification of large and diverse effector repertoires of 38 Legionella species.</title>
        <authorList>
            <person name="Burstein D."/>
            <person name="Amaro F."/>
            <person name="Zusman T."/>
            <person name="Lifshitz Z."/>
            <person name="Cohen O."/>
            <person name="Gilbert J.A."/>
            <person name="Pupko T."/>
            <person name="Shuman H.A."/>
            <person name="Segal G."/>
        </authorList>
    </citation>
    <scope>NUCLEOTIDE SEQUENCE [LARGE SCALE GENOMIC DNA]</scope>
    <source>
        <strain evidence="4 6">1762-AUS-E</strain>
    </source>
</reference>
<dbReference type="PATRIC" id="fig|45056.6.peg.255"/>
<dbReference type="PANTHER" id="PTHR38593:SF1">
    <property type="entry name" value="BLR2558 PROTEIN"/>
    <property type="match status" value="1"/>
</dbReference>
<dbReference type="OrthoDB" id="5998717at2"/>
<keyword evidence="2" id="KW-0732">Signal</keyword>
<dbReference type="KEGG" id="ladl:NCTC12735_00837"/>
<dbReference type="RefSeq" id="WP_058461341.1">
    <property type="nucleotide sequence ID" value="NZ_CAAAHS010000008.1"/>
</dbReference>
<feature type="compositionally biased region" description="Low complexity" evidence="1">
    <location>
        <begin position="199"/>
        <end position="213"/>
    </location>
</feature>
<sequence length="213" mass="23420">MKSKKIYLSLLLLASSSVFAVDSNNSTANTTSQTQTATQNGQNVQSNKDGEFIAFLITLNKNEVALADLALTKDMNKQDTDYAKMLKKDHTQGLEKTMEVSKKTNIDAVDTDMVKDLQQKGQQELSSLSSLQGVDFEKAYIDAMVSGHQSALDTINQQFKGHISNGKVKALMEKTKARVKQHLEKAKKLQKKLADASTSNENDAHNNASNSHN</sequence>
<evidence type="ECO:0000313" key="7">
    <source>
        <dbReference type="Proteomes" id="UP000281170"/>
    </source>
</evidence>
<keyword evidence="5" id="KW-0614">Plasmid</keyword>
<gene>
    <name evidence="4" type="ORF">Lade_0249</name>
    <name evidence="5" type="ORF">NCTC12735_00837</name>
</gene>
<dbReference type="EMBL" id="LNKA01000001">
    <property type="protein sequence ID" value="KTC65591.1"/>
    <property type="molecule type" value="Genomic_DNA"/>
</dbReference>
<dbReference type="Proteomes" id="UP000281170">
    <property type="component" value="Plasmid 11"/>
</dbReference>
<evidence type="ECO:0000256" key="1">
    <source>
        <dbReference type="SAM" id="MobiDB-lite"/>
    </source>
</evidence>
<feature type="signal peptide" evidence="2">
    <location>
        <begin position="1"/>
        <end position="20"/>
    </location>
</feature>
<evidence type="ECO:0000259" key="3">
    <source>
        <dbReference type="Pfam" id="PF13628"/>
    </source>
</evidence>
<dbReference type="STRING" id="45056.Lade_0249"/>
<evidence type="ECO:0000313" key="4">
    <source>
        <dbReference type="EMBL" id="KTC65591.1"/>
    </source>
</evidence>
<dbReference type="Pfam" id="PF13628">
    <property type="entry name" value="DUF4142"/>
    <property type="match status" value="1"/>
</dbReference>
<dbReference type="PANTHER" id="PTHR38593">
    <property type="entry name" value="BLR2558 PROTEIN"/>
    <property type="match status" value="1"/>
</dbReference>
<dbReference type="Gene3D" id="1.20.1260.10">
    <property type="match status" value="1"/>
</dbReference>
<reference evidence="5 7" key="2">
    <citation type="submission" date="2018-12" db="EMBL/GenBank/DDBJ databases">
        <authorList>
            <consortium name="Pathogen Informatics"/>
        </authorList>
    </citation>
    <scope>NUCLEOTIDE SEQUENCE [LARGE SCALE GENOMIC DNA]</scope>
    <source>
        <strain evidence="5 7">NCTC12735</strain>
        <plasmid evidence="7">11</plasmid>
    </source>
</reference>
<feature type="region of interest" description="Disordered" evidence="1">
    <location>
        <begin position="188"/>
        <end position="213"/>
    </location>
</feature>
<dbReference type="Proteomes" id="UP000054859">
    <property type="component" value="Unassembled WGS sequence"/>
</dbReference>
<evidence type="ECO:0000313" key="6">
    <source>
        <dbReference type="Proteomes" id="UP000054859"/>
    </source>
</evidence>
<dbReference type="EMBL" id="LR134420">
    <property type="protein sequence ID" value="VEH85212.1"/>
    <property type="molecule type" value="Genomic_DNA"/>
</dbReference>